<keyword evidence="3" id="KW-1185">Reference proteome</keyword>
<reference evidence="2 3" key="1">
    <citation type="journal article" date="2003" name="DNA Res.">
        <title>Complete genome structure of Gloeobacter violaceus PCC 7421, a cyanobacterium that lacks thylakoids.</title>
        <authorList>
            <person name="Nakamura Y."/>
            <person name="Kaneko T."/>
            <person name="Sato S."/>
            <person name="Mimuro M."/>
            <person name="Miyashita H."/>
            <person name="Tsuchiya T."/>
            <person name="Sasamoto S."/>
            <person name="Watanabe A."/>
            <person name="Kawashima K."/>
            <person name="Kishida Y."/>
            <person name="Kiyokawa C."/>
            <person name="Kohara M."/>
            <person name="Matsumoto M."/>
            <person name="Matsuno A."/>
            <person name="Nakazaki N."/>
            <person name="Shimpo S."/>
            <person name="Takeuchi C."/>
            <person name="Yamada M."/>
            <person name="Tabata S."/>
        </authorList>
    </citation>
    <scope>NUCLEOTIDE SEQUENCE [LARGE SCALE GENOMIC DNA]</scope>
    <source>
        <strain evidence="3">ATCC 29082 / PCC 7421</strain>
    </source>
</reference>
<dbReference type="PANTHER" id="PTHR44825:SF1">
    <property type="entry name" value="DNAJ HOMOLOG SUBFAMILY C MEMBER 4"/>
    <property type="match status" value="1"/>
</dbReference>
<dbReference type="Proteomes" id="UP000000557">
    <property type="component" value="Chromosome"/>
</dbReference>
<dbReference type="InterPro" id="IPR001623">
    <property type="entry name" value="DnaJ_domain"/>
</dbReference>
<organism evidence="2 3">
    <name type="scientific">Gloeobacter violaceus (strain ATCC 29082 / PCC 7421)</name>
    <dbReference type="NCBI Taxonomy" id="251221"/>
    <lineage>
        <taxon>Bacteria</taxon>
        <taxon>Bacillati</taxon>
        <taxon>Cyanobacteriota</taxon>
        <taxon>Cyanophyceae</taxon>
        <taxon>Gloeobacterales</taxon>
        <taxon>Gloeobacteraceae</taxon>
        <taxon>Gloeobacter</taxon>
    </lineage>
</organism>
<dbReference type="HOGENOM" id="CLU_1189056_0_0_3"/>
<protein>
    <submittedName>
        <fullName evidence="2">Glr2397 protein</fullName>
    </submittedName>
</protein>
<accession>Q7NHY7</accession>
<dbReference type="EMBL" id="BA000045">
    <property type="protein sequence ID" value="BAC90338.1"/>
    <property type="molecule type" value="Genomic_DNA"/>
</dbReference>
<dbReference type="PROSITE" id="PS50076">
    <property type="entry name" value="DNAJ_2"/>
    <property type="match status" value="1"/>
</dbReference>
<dbReference type="eggNOG" id="COG0484">
    <property type="taxonomic scope" value="Bacteria"/>
</dbReference>
<sequence length="228" mass="26162">MSTPTHYQTLGIEPSATTEEIRAAYRRLAKQHHPDTGALAGHQRMVILNEAYEVLSEPQRRQSYDRLLAHGDERPSRVATQTVPRAPFGRGASEDSERQRWLRDIYRPVNAAIYRVIRPFRRQLDELAYDPYDDELIAEFVAYLERSQVIYQQAKALFASRPNPAGAALVAELLYHSLNQLGDALDELRYFTLNYDYQHLHVGQELVGIVTDLRRQATEAAERLLQMG</sequence>
<dbReference type="RefSeq" id="WP_011142393.1">
    <property type="nucleotide sequence ID" value="NC_005125.1"/>
</dbReference>
<dbReference type="PRINTS" id="PR00625">
    <property type="entry name" value="JDOMAIN"/>
</dbReference>
<dbReference type="EnsemblBacteria" id="BAC90338">
    <property type="protein sequence ID" value="BAC90338"/>
    <property type="gene ID" value="BAC90338"/>
</dbReference>
<dbReference type="Pfam" id="PF00226">
    <property type="entry name" value="DnaJ"/>
    <property type="match status" value="1"/>
</dbReference>
<dbReference type="InterPro" id="IPR036869">
    <property type="entry name" value="J_dom_sf"/>
</dbReference>
<dbReference type="STRING" id="251221.gene:10759894"/>
<dbReference type="InterPro" id="IPR052763">
    <property type="entry name" value="DnaJ_C4"/>
</dbReference>
<evidence type="ECO:0000313" key="3">
    <source>
        <dbReference type="Proteomes" id="UP000000557"/>
    </source>
</evidence>
<dbReference type="SMART" id="SM00271">
    <property type="entry name" value="DnaJ"/>
    <property type="match status" value="1"/>
</dbReference>
<name>Q7NHY7_GLOVI</name>
<dbReference type="AlphaFoldDB" id="Q7NHY7"/>
<evidence type="ECO:0000313" key="2">
    <source>
        <dbReference type="EMBL" id="BAC90338.1"/>
    </source>
</evidence>
<dbReference type="KEGG" id="gvi:glr2397"/>
<dbReference type="InParanoid" id="Q7NHY7"/>
<dbReference type="SUPFAM" id="SSF46565">
    <property type="entry name" value="Chaperone J-domain"/>
    <property type="match status" value="1"/>
</dbReference>
<evidence type="ECO:0000259" key="1">
    <source>
        <dbReference type="PROSITE" id="PS50076"/>
    </source>
</evidence>
<dbReference type="Gene3D" id="1.10.287.110">
    <property type="entry name" value="DnaJ domain"/>
    <property type="match status" value="1"/>
</dbReference>
<dbReference type="CDD" id="cd06257">
    <property type="entry name" value="DnaJ"/>
    <property type="match status" value="1"/>
</dbReference>
<dbReference type="PANTHER" id="PTHR44825">
    <property type="match status" value="1"/>
</dbReference>
<reference evidence="2 3" key="2">
    <citation type="journal article" date="2003" name="DNA Res.">
        <title>Complete genome structure of Gloeobacter violaceus PCC 7421, a cyanobacterium that lacks thylakoids (supplement).</title>
        <authorList>
            <person name="Nakamura Y."/>
            <person name="Kaneko T."/>
            <person name="Sato S."/>
            <person name="Mimuro M."/>
            <person name="Miyashita H."/>
            <person name="Tsuchiya T."/>
            <person name="Sasamoto S."/>
            <person name="Watanabe A."/>
            <person name="Kawashima K."/>
            <person name="Kishida Y."/>
            <person name="Kiyokawa C."/>
            <person name="Kohara M."/>
            <person name="Matsumoto M."/>
            <person name="Matsuno A."/>
            <person name="Nakazaki N."/>
            <person name="Shimpo S."/>
            <person name="Takeuchi C."/>
            <person name="Yamada M."/>
            <person name="Tabata S."/>
        </authorList>
    </citation>
    <scope>NUCLEOTIDE SEQUENCE [LARGE SCALE GENOMIC DNA]</scope>
    <source>
        <strain evidence="3">ATCC 29082 / PCC 7421</strain>
    </source>
</reference>
<proteinExistence type="predicted"/>
<gene>
    <name evidence="2" type="ordered locus">glr2397</name>
</gene>
<dbReference type="OrthoDB" id="9779889at2"/>
<dbReference type="PhylomeDB" id="Q7NHY7"/>
<feature type="domain" description="J" evidence="1">
    <location>
        <begin position="5"/>
        <end position="68"/>
    </location>
</feature>